<dbReference type="RefSeq" id="WP_118126724.1">
    <property type="nucleotide sequence ID" value="NZ_QRUN01000019.1"/>
</dbReference>
<feature type="DNA-binding region" description="H-T-H motif" evidence="2">
    <location>
        <begin position="26"/>
        <end position="45"/>
    </location>
</feature>
<comment type="caution">
    <text evidence="4">The sequence shown here is derived from an EMBL/GenBank/DDBJ whole genome shotgun (WGS) entry which is preliminary data.</text>
</comment>
<dbReference type="Pfam" id="PF00440">
    <property type="entry name" value="TetR_N"/>
    <property type="match status" value="1"/>
</dbReference>
<dbReference type="Gene3D" id="1.10.357.10">
    <property type="entry name" value="Tetracycline Repressor, domain 2"/>
    <property type="match status" value="1"/>
</dbReference>
<evidence type="ECO:0000313" key="4">
    <source>
        <dbReference type="EMBL" id="RGR66758.1"/>
    </source>
</evidence>
<dbReference type="InterPro" id="IPR001647">
    <property type="entry name" value="HTH_TetR"/>
</dbReference>
<dbReference type="Proteomes" id="UP000285820">
    <property type="component" value="Unassembled WGS sequence"/>
</dbReference>
<feature type="domain" description="HTH tetR-type" evidence="3">
    <location>
        <begin position="3"/>
        <end position="63"/>
    </location>
</feature>
<organism evidence="4 5">
    <name type="scientific">Roseburia inulinivorans</name>
    <dbReference type="NCBI Taxonomy" id="360807"/>
    <lineage>
        <taxon>Bacteria</taxon>
        <taxon>Bacillati</taxon>
        <taxon>Bacillota</taxon>
        <taxon>Clostridia</taxon>
        <taxon>Lachnospirales</taxon>
        <taxon>Lachnospiraceae</taxon>
        <taxon>Roseburia</taxon>
    </lineage>
</organism>
<evidence type="ECO:0000256" key="1">
    <source>
        <dbReference type="ARBA" id="ARBA00023125"/>
    </source>
</evidence>
<dbReference type="InterPro" id="IPR039532">
    <property type="entry name" value="TetR_C_Firmicutes"/>
</dbReference>
<dbReference type="SUPFAM" id="SSF46689">
    <property type="entry name" value="Homeodomain-like"/>
    <property type="match status" value="1"/>
</dbReference>
<evidence type="ECO:0000259" key="3">
    <source>
        <dbReference type="PROSITE" id="PS50977"/>
    </source>
</evidence>
<dbReference type="PANTHER" id="PTHR43479:SF7">
    <property type="entry name" value="TETR-FAMILY TRANSCRIPTIONAL REGULATOR"/>
    <property type="match status" value="1"/>
</dbReference>
<dbReference type="PROSITE" id="PS50977">
    <property type="entry name" value="HTH_TETR_2"/>
    <property type="match status" value="1"/>
</dbReference>
<dbReference type="InterPro" id="IPR009057">
    <property type="entry name" value="Homeodomain-like_sf"/>
</dbReference>
<dbReference type="InterPro" id="IPR050624">
    <property type="entry name" value="HTH-type_Tx_Regulator"/>
</dbReference>
<reference evidence="4 5" key="1">
    <citation type="submission" date="2018-08" db="EMBL/GenBank/DDBJ databases">
        <title>A genome reference for cultivated species of the human gut microbiota.</title>
        <authorList>
            <person name="Zou Y."/>
            <person name="Xue W."/>
            <person name="Luo G."/>
        </authorList>
    </citation>
    <scope>NUCLEOTIDE SEQUENCE [LARGE SCALE GENOMIC DNA]</scope>
    <source>
        <strain evidence="4 5">AF24-4</strain>
    </source>
</reference>
<evidence type="ECO:0000256" key="2">
    <source>
        <dbReference type="PROSITE-ProRule" id="PRU00335"/>
    </source>
</evidence>
<sequence>MLNTTKIALEASLKELLKKKPFDKITIADLTEDCGISRMAFYYHFKDIYDLVEWACVEDGKKALRDKKTYDTWQEGFAQIFEAVLENKPFIMNVYHSVQRDKIESFLYKLTYQLIADVVEEKCSRDHLPETDKQFIADFYKYGFVGIMLDWIDRGMKEDYQKIVDLLAVTLHGNIANSIRNFEQVKEKNLICDKEDLSN</sequence>
<name>A0A3R6AGA9_9FIRM</name>
<evidence type="ECO:0000313" key="5">
    <source>
        <dbReference type="Proteomes" id="UP000285820"/>
    </source>
</evidence>
<accession>A0A3R6AGA9</accession>
<dbReference type="AlphaFoldDB" id="A0A3R6AGA9"/>
<dbReference type="PANTHER" id="PTHR43479">
    <property type="entry name" value="ACREF/ENVCD OPERON REPRESSOR-RELATED"/>
    <property type="match status" value="1"/>
</dbReference>
<dbReference type="Pfam" id="PF14278">
    <property type="entry name" value="TetR_C_8"/>
    <property type="match status" value="1"/>
</dbReference>
<gene>
    <name evidence="4" type="ORF">DWY29_12285</name>
</gene>
<proteinExistence type="predicted"/>
<protein>
    <submittedName>
        <fullName evidence="4">TetR family transcriptional regulator</fullName>
    </submittedName>
</protein>
<keyword evidence="1 2" id="KW-0238">DNA-binding</keyword>
<dbReference type="EMBL" id="QRUN01000019">
    <property type="protein sequence ID" value="RGR66758.1"/>
    <property type="molecule type" value="Genomic_DNA"/>
</dbReference>
<dbReference type="GO" id="GO:0003677">
    <property type="term" value="F:DNA binding"/>
    <property type="evidence" value="ECO:0007669"/>
    <property type="project" value="UniProtKB-UniRule"/>
</dbReference>